<dbReference type="PANTHER" id="PTHR36918">
    <property type="match status" value="1"/>
</dbReference>
<comment type="similarity">
    <text evidence="1 6">Belongs to the SecB family.</text>
</comment>
<name>A0ABY8F493_9HYPH</name>
<evidence type="ECO:0000256" key="3">
    <source>
        <dbReference type="ARBA" id="ARBA00022927"/>
    </source>
</evidence>
<keyword evidence="8" id="KW-1185">Reference proteome</keyword>
<evidence type="ECO:0000256" key="6">
    <source>
        <dbReference type="HAMAP-Rule" id="MF_00821"/>
    </source>
</evidence>
<reference evidence="7 8" key="1">
    <citation type="submission" date="2023-03" db="EMBL/GenBank/DDBJ databases">
        <title>Roseibium porphyridii sp. nov. and Roseibium rhodosorbium sp. nov. isolated from marine algae, Porphyridium cruentum and Rhodosorus marinus, respectively.</title>
        <authorList>
            <person name="Lee M.W."/>
            <person name="Choi B.J."/>
            <person name="Lee J.K."/>
            <person name="Choi D.G."/>
            <person name="Baek J.H."/>
            <person name="Bayburt H."/>
            <person name="Kim J.M."/>
            <person name="Han D.M."/>
            <person name="Kim K.H."/>
            <person name="Jeon C.O."/>
        </authorList>
    </citation>
    <scope>NUCLEOTIDE SEQUENCE [LARGE SCALE GENOMIC DNA]</scope>
    <source>
        <strain evidence="7 8">KMA01</strain>
    </source>
</reference>
<protein>
    <recommendedName>
        <fullName evidence="6">Protein-export protein SecB</fullName>
    </recommendedName>
</protein>
<evidence type="ECO:0000256" key="1">
    <source>
        <dbReference type="ARBA" id="ARBA00009990"/>
    </source>
</evidence>
<dbReference type="InterPro" id="IPR003708">
    <property type="entry name" value="SecB"/>
</dbReference>
<comment type="subcellular location">
    <subcellularLocation>
        <location evidence="6">Cytoplasm</location>
    </subcellularLocation>
</comment>
<dbReference type="NCBIfam" id="TIGR00809">
    <property type="entry name" value="secB"/>
    <property type="match status" value="1"/>
</dbReference>
<keyword evidence="4 6" id="KW-0811">Translocation</keyword>
<sequence>MTDINEGGAQPQAEGAAAPGMHILGQYIKDLSFENPNAPRSLTQGDQPKLDINVNVGAQQMGDDQYEVILTLTAKAERPDMVMFNVELVYAGLFKVTGVPQEHMHPFIMIECPRMIFPFARNILSEATRNGGFPPLMLDPIDFAQLYRQNMAQQAAAKQGEGEGEQKPN</sequence>
<accession>A0ABY8F493</accession>
<keyword evidence="6" id="KW-0963">Cytoplasm</keyword>
<dbReference type="PANTHER" id="PTHR36918:SF1">
    <property type="entry name" value="PROTEIN-EXPORT PROTEIN SECB"/>
    <property type="match status" value="1"/>
</dbReference>
<gene>
    <name evidence="6 7" type="primary">secB</name>
    <name evidence="7" type="ORF">K1718_01510</name>
</gene>
<dbReference type="EMBL" id="CP120863">
    <property type="protein sequence ID" value="WFE90051.1"/>
    <property type="molecule type" value="Genomic_DNA"/>
</dbReference>
<evidence type="ECO:0000256" key="5">
    <source>
        <dbReference type="ARBA" id="ARBA00023186"/>
    </source>
</evidence>
<evidence type="ECO:0000313" key="7">
    <source>
        <dbReference type="EMBL" id="WFE90051.1"/>
    </source>
</evidence>
<dbReference type="SUPFAM" id="SSF54611">
    <property type="entry name" value="SecB-like"/>
    <property type="match status" value="1"/>
</dbReference>
<dbReference type="Pfam" id="PF02556">
    <property type="entry name" value="SecB"/>
    <property type="match status" value="1"/>
</dbReference>
<dbReference type="HAMAP" id="MF_00821">
    <property type="entry name" value="SecB"/>
    <property type="match status" value="1"/>
</dbReference>
<proteinExistence type="inferred from homology"/>
<evidence type="ECO:0000256" key="4">
    <source>
        <dbReference type="ARBA" id="ARBA00023010"/>
    </source>
</evidence>
<dbReference type="PRINTS" id="PR01594">
    <property type="entry name" value="SECBCHAPRONE"/>
</dbReference>
<dbReference type="NCBIfam" id="NF004392">
    <property type="entry name" value="PRK05751.1-3"/>
    <property type="match status" value="1"/>
</dbReference>
<dbReference type="Proteomes" id="UP001209803">
    <property type="component" value="Chromosome"/>
</dbReference>
<keyword evidence="5 6" id="KW-0143">Chaperone</keyword>
<keyword evidence="3 6" id="KW-0653">Protein transport</keyword>
<dbReference type="Gene3D" id="3.10.420.10">
    <property type="entry name" value="SecB-like"/>
    <property type="match status" value="1"/>
</dbReference>
<organism evidence="7 8">
    <name type="scientific">Roseibium porphyridii</name>
    <dbReference type="NCBI Taxonomy" id="2866279"/>
    <lineage>
        <taxon>Bacteria</taxon>
        <taxon>Pseudomonadati</taxon>
        <taxon>Pseudomonadota</taxon>
        <taxon>Alphaproteobacteria</taxon>
        <taxon>Hyphomicrobiales</taxon>
        <taxon>Stappiaceae</taxon>
        <taxon>Roseibium</taxon>
    </lineage>
</organism>
<comment type="subunit">
    <text evidence="6">Homotetramer, a dimer of dimers. One homotetramer interacts with 1 SecA dimer.</text>
</comment>
<dbReference type="InterPro" id="IPR035958">
    <property type="entry name" value="SecB-like_sf"/>
</dbReference>
<comment type="function">
    <text evidence="6">One of the proteins required for the normal export of preproteins out of the cell cytoplasm. It is a molecular chaperone that binds to a subset of precursor proteins, maintaining them in a translocation-competent state. It also specifically binds to its receptor SecA.</text>
</comment>
<evidence type="ECO:0000256" key="2">
    <source>
        <dbReference type="ARBA" id="ARBA00022448"/>
    </source>
</evidence>
<evidence type="ECO:0000313" key="8">
    <source>
        <dbReference type="Proteomes" id="UP001209803"/>
    </source>
</evidence>
<dbReference type="RefSeq" id="WP_152499070.1">
    <property type="nucleotide sequence ID" value="NZ_CP120863.1"/>
</dbReference>
<keyword evidence="2 6" id="KW-0813">Transport</keyword>